<dbReference type="KEGG" id="bgm:CAL15_14385"/>
<gene>
    <name evidence="1" type="ORF">CAL15_14385</name>
</gene>
<organism evidence="1 2">
    <name type="scientific">Bordetella genomosp. 13</name>
    <dbReference type="NCBI Taxonomy" id="463040"/>
    <lineage>
        <taxon>Bacteria</taxon>
        <taxon>Pseudomonadati</taxon>
        <taxon>Pseudomonadota</taxon>
        <taxon>Betaproteobacteria</taxon>
        <taxon>Burkholderiales</taxon>
        <taxon>Alcaligenaceae</taxon>
        <taxon>Bordetella</taxon>
    </lineage>
</organism>
<dbReference type="RefSeq" id="WP_086079232.1">
    <property type="nucleotide sequence ID" value="NZ_CP021111.1"/>
</dbReference>
<proteinExistence type="predicted"/>
<accession>A0A1W6ZE90</accession>
<dbReference type="Proteomes" id="UP000194161">
    <property type="component" value="Chromosome"/>
</dbReference>
<dbReference type="EMBL" id="CP021111">
    <property type="protein sequence ID" value="ARP95470.1"/>
    <property type="molecule type" value="Genomic_DNA"/>
</dbReference>
<dbReference type="OrthoDB" id="8637533at2"/>
<keyword evidence="2" id="KW-1185">Reference proteome</keyword>
<reference evidence="1 2" key="1">
    <citation type="submission" date="2017-05" db="EMBL/GenBank/DDBJ databases">
        <title>Complete and WGS of Bordetella genogroups.</title>
        <authorList>
            <person name="Spilker T."/>
            <person name="LiPuma J."/>
        </authorList>
    </citation>
    <scope>NUCLEOTIDE SEQUENCE [LARGE SCALE GENOMIC DNA]</scope>
    <source>
        <strain evidence="1 2">AU7206</strain>
    </source>
</reference>
<name>A0A1W6ZE90_9BORD</name>
<dbReference type="AlphaFoldDB" id="A0A1W6ZE90"/>
<sequence length="78" mass="8434">MTAARIQQGELAYWLGILAAAREPRSGAAAESAHDMPSHIAEALQILRCIEATDDGFRLTDKGRLALRMADPAAIHLH</sequence>
<protein>
    <submittedName>
        <fullName evidence="1">Uncharacterized protein</fullName>
    </submittedName>
</protein>
<evidence type="ECO:0000313" key="2">
    <source>
        <dbReference type="Proteomes" id="UP000194161"/>
    </source>
</evidence>
<evidence type="ECO:0000313" key="1">
    <source>
        <dbReference type="EMBL" id="ARP95470.1"/>
    </source>
</evidence>